<dbReference type="AlphaFoldDB" id="A0A8H3L964"/>
<keyword evidence="2" id="KW-0812">Transmembrane</keyword>
<sequence length="437" mass="50660">MLIKEEEKNISNLQDPQNNNKGDASPTSAEPLSFLRNEDNENEDKSHTKNSGLIRQNISHDTRNKFKRPPIKAKTISFPIKGEKAESTLRLRTGEKKDGKHEPKKNDNDFYTKKIHWSWVFLVSIVCIVLIYMMFRLNEIYVDDKRVVIKFQPFEDFANSTTKLVEDIVQIDLPSSGSIMDGTVSCRRFASIVEDSPAFKETGSSIAKLLRVFSDKIMDAGVALEDMYHNGDVLFWALNNEISEMMSKFNSFNRWFENEDETFFRNHVHRLVKSIEEFRGKVTHARKAIIDAESYRGSAEKKVRQDITEATKFIHHSPDGVREYILKWEKEKYILEKISDNKAIDVLNAMDELKHAENILITIEKSHVALDLINKILLVYKNKLFDFEAQLGKIKKSKVTKQDLNKLEKLIDILKSSQQKFIGKDTLYNKEKARTYV</sequence>
<accession>A0A8H3L964</accession>
<evidence type="ECO:0000256" key="1">
    <source>
        <dbReference type="SAM" id="MobiDB-lite"/>
    </source>
</evidence>
<feature type="region of interest" description="Disordered" evidence="1">
    <location>
        <begin position="1"/>
        <end position="66"/>
    </location>
</feature>
<reference evidence="3" key="1">
    <citation type="submission" date="2019-10" db="EMBL/GenBank/DDBJ databases">
        <title>Conservation and host-specific expression of non-tandemly repeated heterogenous ribosome RNA gene in arbuscular mycorrhizal fungi.</title>
        <authorList>
            <person name="Maeda T."/>
            <person name="Kobayashi Y."/>
            <person name="Nakagawa T."/>
            <person name="Ezawa T."/>
            <person name="Yamaguchi K."/>
            <person name="Bino T."/>
            <person name="Nishimoto Y."/>
            <person name="Shigenobu S."/>
            <person name="Kawaguchi M."/>
        </authorList>
    </citation>
    <scope>NUCLEOTIDE SEQUENCE</scope>
    <source>
        <strain evidence="3">HR1</strain>
    </source>
</reference>
<dbReference type="OrthoDB" id="2387621at2759"/>
<evidence type="ECO:0000313" key="4">
    <source>
        <dbReference type="Proteomes" id="UP000615446"/>
    </source>
</evidence>
<comment type="caution">
    <text evidence="3">The sequence shown here is derived from an EMBL/GenBank/DDBJ whole genome shotgun (WGS) entry which is preliminary data.</text>
</comment>
<proteinExistence type="predicted"/>
<dbReference type="EMBL" id="BLAL01000054">
    <property type="protein sequence ID" value="GES81404.1"/>
    <property type="molecule type" value="Genomic_DNA"/>
</dbReference>
<feature type="compositionally biased region" description="Polar residues" evidence="1">
    <location>
        <begin position="10"/>
        <end position="30"/>
    </location>
</feature>
<feature type="transmembrane region" description="Helical" evidence="2">
    <location>
        <begin position="115"/>
        <end position="135"/>
    </location>
</feature>
<protein>
    <submittedName>
        <fullName evidence="3">Uncharacterized protein</fullName>
    </submittedName>
</protein>
<name>A0A8H3L964_9GLOM</name>
<dbReference type="Proteomes" id="UP000615446">
    <property type="component" value="Unassembled WGS sequence"/>
</dbReference>
<keyword evidence="2" id="KW-0472">Membrane</keyword>
<evidence type="ECO:0000256" key="2">
    <source>
        <dbReference type="SAM" id="Phobius"/>
    </source>
</evidence>
<keyword evidence="2" id="KW-1133">Transmembrane helix</keyword>
<gene>
    <name evidence="3" type="ORF">RCL2_000864900</name>
</gene>
<feature type="region of interest" description="Disordered" evidence="1">
    <location>
        <begin position="87"/>
        <end position="107"/>
    </location>
</feature>
<feature type="compositionally biased region" description="Basic and acidic residues" evidence="1">
    <location>
        <begin position="36"/>
        <end position="47"/>
    </location>
</feature>
<organism evidence="3 4">
    <name type="scientific">Rhizophagus clarus</name>
    <dbReference type="NCBI Taxonomy" id="94130"/>
    <lineage>
        <taxon>Eukaryota</taxon>
        <taxon>Fungi</taxon>
        <taxon>Fungi incertae sedis</taxon>
        <taxon>Mucoromycota</taxon>
        <taxon>Glomeromycotina</taxon>
        <taxon>Glomeromycetes</taxon>
        <taxon>Glomerales</taxon>
        <taxon>Glomeraceae</taxon>
        <taxon>Rhizophagus</taxon>
    </lineage>
</organism>
<evidence type="ECO:0000313" key="3">
    <source>
        <dbReference type="EMBL" id="GES81404.1"/>
    </source>
</evidence>